<reference evidence="1" key="1">
    <citation type="submission" date="2022-01" db="EMBL/GenBank/DDBJ databases">
        <title>Colwellia maritima, isolated from seawater.</title>
        <authorList>
            <person name="Kristyanto S."/>
            <person name="Jung J."/>
            <person name="Jeon C.O."/>
        </authorList>
    </citation>
    <scope>NUCLEOTIDE SEQUENCE</scope>
    <source>
        <strain evidence="1">MSW7</strain>
    </source>
</reference>
<dbReference type="EMBL" id="JAKKSL010000002">
    <property type="protein sequence ID" value="MCI2283725.1"/>
    <property type="molecule type" value="Genomic_DNA"/>
</dbReference>
<name>A0ABS9X0Y4_9GAMM</name>
<dbReference type="Proteomes" id="UP001139646">
    <property type="component" value="Unassembled WGS sequence"/>
</dbReference>
<protein>
    <recommendedName>
        <fullName evidence="3">DUF2946 domain-containing protein</fullName>
    </recommendedName>
</protein>
<evidence type="ECO:0000313" key="1">
    <source>
        <dbReference type="EMBL" id="MCI2283725.1"/>
    </source>
</evidence>
<dbReference type="RefSeq" id="WP_242285884.1">
    <property type="nucleotide sequence ID" value="NZ_JAKKSL010000002.1"/>
</dbReference>
<evidence type="ECO:0008006" key="3">
    <source>
        <dbReference type="Google" id="ProtNLM"/>
    </source>
</evidence>
<keyword evidence="2" id="KW-1185">Reference proteome</keyword>
<comment type="caution">
    <text evidence="1">The sequence shown here is derived from an EMBL/GenBank/DDBJ whole genome shotgun (WGS) entry which is preliminary data.</text>
</comment>
<evidence type="ECO:0000313" key="2">
    <source>
        <dbReference type="Proteomes" id="UP001139646"/>
    </source>
</evidence>
<organism evidence="1 2">
    <name type="scientific">Colwellia maritima</name>
    <dbReference type="NCBI Taxonomy" id="2912588"/>
    <lineage>
        <taxon>Bacteria</taxon>
        <taxon>Pseudomonadati</taxon>
        <taxon>Pseudomonadota</taxon>
        <taxon>Gammaproteobacteria</taxon>
        <taxon>Alteromonadales</taxon>
        <taxon>Colwelliaceae</taxon>
        <taxon>Colwellia</taxon>
    </lineage>
</organism>
<sequence length="123" mass="13653">MLVMILLLSQQSFAALLPMNCDDMKNASVVHTENNSHITSQMHDHNSASKDSMSSHEKCDVCDSGDCRCSTMALCLSSTYTIVSQQLNDQHALFVDHGKRFIFPDESPDSGIELHPFRPPISI</sequence>
<gene>
    <name evidence="1" type="ORF">L3081_10365</name>
</gene>
<accession>A0ABS9X0Y4</accession>
<proteinExistence type="predicted"/>